<evidence type="ECO:0000313" key="2">
    <source>
        <dbReference type="Proteomes" id="UP001564657"/>
    </source>
</evidence>
<dbReference type="PANTHER" id="PTHR40036:SF1">
    <property type="entry name" value="MACROCIN O-METHYLTRANSFERASE"/>
    <property type="match status" value="1"/>
</dbReference>
<dbReference type="EMBL" id="JBGEWD010000001">
    <property type="protein sequence ID" value="MEY7998795.1"/>
    <property type="molecule type" value="Genomic_DNA"/>
</dbReference>
<dbReference type="RefSeq" id="WP_369702679.1">
    <property type="nucleotide sequence ID" value="NZ_JBGEWD010000001.1"/>
</dbReference>
<dbReference type="PANTHER" id="PTHR40036">
    <property type="entry name" value="MACROCIN O-METHYLTRANSFERASE"/>
    <property type="match status" value="1"/>
</dbReference>
<dbReference type="Proteomes" id="UP001564657">
    <property type="component" value="Unassembled WGS sequence"/>
</dbReference>
<proteinExistence type="predicted"/>
<dbReference type="InterPro" id="IPR029063">
    <property type="entry name" value="SAM-dependent_MTases_sf"/>
</dbReference>
<comment type="caution">
    <text evidence="1">The sequence shown here is derived from an EMBL/GenBank/DDBJ whole genome shotgun (WGS) entry which is preliminary data.</text>
</comment>
<gene>
    <name evidence="1" type="ORF">AB8U03_01060</name>
</gene>
<dbReference type="Gene3D" id="3.40.50.150">
    <property type="entry name" value="Vaccinia Virus protein VP39"/>
    <property type="match status" value="1"/>
</dbReference>
<organism evidence="1 2">
    <name type="scientific">Clostridium moutaii</name>
    <dbReference type="NCBI Taxonomy" id="3240932"/>
    <lineage>
        <taxon>Bacteria</taxon>
        <taxon>Bacillati</taxon>
        <taxon>Bacillota</taxon>
        <taxon>Clostridia</taxon>
        <taxon>Eubacteriales</taxon>
        <taxon>Clostridiaceae</taxon>
        <taxon>Clostridium</taxon>
    </lineage>
</organism>
<protein>
    <submittedName>
        <fullName evidence="1">Crotonobetainyl-CoA--carnitine CoA-transferase</fullName>
    </submittedName>
</protein>
<accession>A0ABV4BJT4</accession>
<name>A0ABV4BJT4_9CLOT</name>
<dbReference type="InterPro" id="IPR008884">
    <property type="entry name" value="TylF_MeTrfase"/>
</dbReference>
<sequence length="247" mass="28733">MIVDSNSNNEEISNRSKFLNMFKSCPIPDDELMNNLGLFISRQNLSRILFMNELYKKIINTHGVVIEFGVRWGQNLALFESFRGMYEPFNYNRKIIGFDTFNGFKSLDDKDGKANVIVEGAYSVTDNYKKYLKKILDHHESESPISHIKKYELVEGDATETIYKYLKDNPQTIIALAYFDFDIYRPTKECLEAIKDHLTKGSIIGFDELNYHNFQGETLALKEVFGLNKYRIRRSTLSPLQSYIVIE</sequence>
<keyword evidence="2" id="KW-1185">Reference proteome</keyword>
<reference evidence="1 2" key="1">
    <citation type="submission" date="2024-08" db="EMBL/GenBank/DDBJ databases">
        <title>Clostridium lapicellarii sp. nov., and Clostridium renhuaiense sp. nov., two species isolated from the mud in a fermentation cellar used for producing sauce-flavour Chinese liquors.</title>
        <authorList>
            <person name="Yang F."/>
            <person name="Wang H."/>
            <person name="Chen L.Q."/>
            <person name="Zhou N."/>
            <person name="Lu J.J."/>
            <person name="Pu X.X."/>
            <person name="Wan B."/>
            <person name="Wang L."/>
            <person name="Liu S.J."/>
        </authorList>
    </citation>
    <scope>NUCLEOTIDE SEQUENCE [LARGE SCALE GENOMIC DNA]</scope>
    <source>
        <strain evidence="1 2">MT-5</strain>
    </source>
</reference>
<evidence type="ECO:0000313" key="1">
    <source>
        <dbReference type="EMBL" id="MEY7998795.1"/>
    </source>
</evidence>